<dbReference type="RefSeq" id="WP_144368449.1">
    <property type="nucleotide sequence ID" value="NZ_CABHNB010000011.1"/>
</dbReference>
<sequence length="396" mass="46910">MGNGRKHPKYENITASWGGVRVREEFAERIDAWLKAFPTCEHSFLLELLSEFYYYSEEQIAKKVVELYNLFEKEFTGDINEVVFTKIIKEQGIAFSDILFTTFWLKNNISNAENNILGLLEAGQIPKELVIVDDYSGTGKSFIKTVNKMLQTNGEVKNSQVYFLTLHITERALKMIREYEKELGIPIKVFYLDCTEEVFKTDYIYNKIEAEYKKRDYIKICERQEVKENYILGYEDVESLITFYYNTPNNTLGLFWQNLGEFVALFPRRERKRTSLSRMQREAQNRKRRDQEVVIYGIPETKLKIMLLYCLGQEKGISVEDFKQKFGLNSDQAYNALKTMLDEGYVYNRNGCFFPDVKLRSRIFMSRIKKGQERFKEKKEEIKEFSKQTKYIPQKF</sequence>
<protein>
    <recommendedName>
        <fullName evidence="1">PRTase-CE domain-containing protein</fullName>
    </recommendedName>
</protein>
<dbReference type="InterPro" id="IPR056920">
    <property type="entry name" value="PRTase-CE"/>
</dbReference>
<dbReference type="Proteomes" id="UP000409147">
    <property type="component" value="Unassembled WGS sequence"/>
</dbReference>
<evidence type="ECO:0000259" key="1">
    <source>
        <dbReference type="Pfam" id="PF24390"/>
    </source>
</evidence>
<name>A0A564SK15_9FIRM</name>
<dbReference type="EMBL" id="CABHNB010000011">
    <property type="protein sequence ID" value="VUW95439.1"/>
    <property type="molecule type" value="Genomic_DNA"/>
</dbReference>
<evidence type="ECO:0000313" key="2">
    <source>
        <dbReference type="EMBL" id="VUW95439.1"/>
    </source>
</evidence>
<dbReference type="SUPFAM" id="SSF46785">
    <property type="entry name" value="Winged helix' DNA-binding domain"/>
    <property type="match status" value="1"/>
</dbReference>
<dbReference type="AlphaFoldDB" id="A0A564SK15"/>
<dbReference type="Pfam" id="PF24390">
    <property type="entry name" value="PRTase-CE"/>
    <property type="match status" value="1"/>
</dbReference>
<organism evidence="2 3">
    <name type="scientific">Blautia obeum</name>
    <dbReference type="NCBI Taxonomy" id="40520"/>
    <lineage>
        <taxon>Bacteria</taxon>
        <taxon>Bacillati</taxon>
        <taxon>Bacillota</taxon>
        <taxon>Clostridia</taxon>
        <taxon>Lachnospirales</taxon>
        <taxon>Lachnospiraceae</taxon>
        <taxon>Blautia</taxon>
    </lineage>
</organism>
<proteinExistence type="predicted"/>
<dbReference type="InterPro" id="IPR036390">
    <property type="entry name" value="WH_DNA-bd_sf"/>
</dbReference>
<evidence type="ECO:0000313" key="3">
    <source>
        <dbReference type="Proteomes" id="UP000409147"/>
    </source>
</evidence>
<reference evidence="2 3" key="1">
    <citation type="submission" date="2019-07" db="EMBL/GenBank/DDBJ databases">
        <authorList>
            <person name="Hibberd C M."/>
            <person name="Gehrig L. J."/>
            <person name="Chang H.-W."/>
            <person name="Venkatesh S."/>
        </authorList>
    </citation>
    <scope>NUCLEOTIDE SEQUENCE [LARGE SCALE GENOMIC DNA]</scope>
    <source>
        <strain evidence="2">Ruminococcus_obeum_SSTS_Bg7063</strain>
    </source>
</reference>
<dbReference type="InterPro" id="IPR036388">
    <property type="entry name" value="WH-like_DNA-bd_sf"/>
</dbReference>
<feature type="domain" description="PRTase-CE" evidence="1">
    <location>
        <begin position="30"/>
        <end position="268"/>
    </location>
</feature>
<keyword evidence="3" id="KW-1185">Reference proteome</keyword>
<gene>
    <name evidence="2" type="ORF">ROSSTS7063_00691</name>
</gene>
<accession>A0A564SK15</accession>
<dbReference type="Gene3D" id="1.10.10.10">
    <property type="entry name" value="Winged helix-like DNA-binding domain superfamily/Winged helix DNA-binding domain"/>
    <property type="match status" value="1"/>
</dbReference>